<sequence>MRSDRTSGVSGAVTWGLLAAWAANDLEEIVTMAGWLRTARPKLKERLPWVPGRVWERTDLSQREVNAAIGLMGGIVAAAAADGARTGGRSPFFRTVLAGFGLHGVAHIAQSAAYGGYTPGVATSPTVVIPYSLWALRRLRAAGIGAGGGRAAATGLMFLPVAVAGVHAAARVLAGPRTADA</sequence>
<keyword evidence="2" id="KW-1185">Reference proteome</keyword>
<dbReference type="EMBL" id="CP120997">
    <property type="protein sequence ID" value="WLQ33201.1"/>
    <property type="molecule type" value="Genomic_DNA"/>
</dbReference>
<evidence type="ECO:0000313" key="1">
    <source>
        <dbReference type="EMBL" id="WLQ33201.1"/>
    </source>
</evidence>
<dbReference type="RefSeq" id="WP_306052712.1">
    <property type="nucleotide sequence ID" value="NZ_CP120997.1"/>
</dbReference>
<organism evidence="1 2">
    <name type="scientific">Streptomyces castrisilvae</name>
    <dbReference type="NCBI Taxonomy" id="3033811"/>
    <lineage>
        <taxon>Bacteria</taxon>
        <taxon>Bacillati</taxon>
        <taxon>Actinomycetota</taxon>
        <taxon>Actinomycetes</taxon>
        <taxon>Kitasatosporales</taxon>
        <taxon>Streptomycetaceae</taxon>
        <taxon>Streptomyces</taxon>
    </lineage>
</organism>
<accession>A0ABY9HF89</accession>
<reference evidence="1 2" key="1">
    <citation type="submission" date="2023-03" db="EMBL/GenBank/DDBJ databases">
        <title>Isolation and description of six Streptomyces strains from soil environments, able to metabolize different microbial glucans.</title>
        <authorList>
            <person name="Widen T."/>
            <person name="Larsbrink J."/>
        </authorList>
    </citation>
    <scope>NUCLEOTIDE SEQUENCE [LARGE SCALE GENOMIC DNA]</scope>
    <source>
        <strain evidence="1 2">Mut1</strain>
    </source>
</reference>
<name>A0ABY9HF89_9ACTN</name>
<evidence type="ECO:0000313" key="2">
    <source>
        <dbReference type="Proteomes" id="UP001239522"/>
    </source>
</evidence>
<dbReference type="InterPro" id="IPR025671">
    <property type="entry name" value="HXXEE"/>
</dbReference>
<protein>
    <submittedName>
        <fullName evidence="1">HXXEE domain-containing protein</fullName>
    </submittedName>
</protein>
<proteinExistence type="predicted"/>
<dbReference type="Pfam" id="PF13787">
    <property type="entry name" value="HXXEE"/>
    <property type="match status" value="1"/>
</dbReference>
<gene>
    <name evidence="1" type="ORF">P8A18_06930</name>
</gene>
<dbReference type="Proteomes" id="UP001239522">
    <property type="component" value="Chromosome"/>
</dbReference>